<name>A0A5B7D1F1_PORTR</name>
<sequence length="91" mass="10248">MRERLFSAAHASGGEFVYSSFLAPSEWRTSSAAAKVAQSCFRKWCREQRAKDREKQRSRVKTRREVFGVGWWRGAWSAAGGSGCCHGLGIY</sequence>
<dbReference type="EMBL" id="VSRR010000460">
    <property type="protein sequence ID" value="MPC15867.1"/>
    <property type="molecule type" value="Genomic_DNA"/>
</dbReference>
<organism evidence="1 2">
    <name type="scientific">Portunus trituberculatus</name>
    <name type="common">Swimming crab</name>
    <name type="synonym">Neptunus trituberculatus</name>
    <dbReference type="NCBI Taxonomy" id="210409"/>
    <lineage>
        <taxon>Eukaryota</taxon>
        <taxon>Metazoa</taxon>
        <taxon>Ecdysozoa</taxon>
        <taxon>Arthropoda</taxon>
        <taxon>Crustacea</taxon>
        <taxon>Multicrustacea</taxon>
        <taxon>Malacostraca</taxon>
        <taxon>Eumalacostraca</taxon>
        <taxon>Eucarida</taxon>
        <taxon>Decapoda</taxon>
        <taxon>Pleocyemata</taxon>
        <taxon>Brachyura</taxon>
        <taxon>Eubrachyura</taxon>
        <taxon>Portunoidea</taxon>
        <taxon>Portunidae</taxon>
        <taxon>Portuninae</taxon>
        <taxon>Portunus</taxon>
    </lineage>
</organism>
<keyword evidence="2" id="KW-1185">Reference proteome</keyword>
<evidence type="ECO:0000313" key="1">
    <source>
        <dbReference type="EMBL" id="MPC15867.1"/>
    </source>
</evidence>
<proteinExistence type="predicted"/>
<accession>A0A5B7D1F1</accession>
<reference evidence="1 2" key="1">
    <citation type="submission" date="2019-05" db="EMBL/GenBank/DDBJ databases">
        <title>Another draft genome of Portunus trituberculatus and its Hox gene families provides insights of decapod evolution.</title>
        <authorList>
            <person name="Jeong J.-H."/>
            <person name="Song I."/>
            <person name="Kim S."/>
            <person name="Choi T."/>
            <person name="Kim D."/>
            <person name="Ryu S."/>
            <person name="Kim W."/>
        </authorList>
    </citation>
    <scope>NUCLEOTIDE SEQUENCE [LARGE SCALE GENOMIC DNA]</scope>
    <source>
        <tissue evidence="1">Muscle</tissue>
    </source>
</reference>
<dbReference type="AlphaFoldDB" id="A0A5B7D1F1"/>
<gene>
    <name evidence="1" type="ORF">E2C01_008671</name>
</gene>
<evidence type="ECO:0000313" key="2">
    <source>
        <dbReference type="Proteomes" id="UP000324222"/>
    </source>
</evidence>
<comment type="caution">
    <text evidence="1">The sequence shown here is derived from an EMBL/GenBank/DDBJ whole genome shotgun (WGS) entry which is preliminary data.</text>
</comment>
<dbReference type="Proteomes" id="UP000324222">
    <property type="component" value="Unassembled WGS sequence"/>
</dbReference>
<protein>
    <submittedName>
        <fullName evidence="1">Uncharacterized protein</fullName>
    </submittedName>
</protein>